<name>A0A2H5N7C4_CITUN</name>
<sequence length="93" mass="10390">MVSQRGKSVAFDKKVNTVSGKRLLLRIAPIYTREQRKQRQFTSPRSLKGELLVGNAQDPGKTKPIRNLVYNCGISSKSHPNDATWSLLGQIPL</sequence>
<reference evidence="1 2" key="1">
    <citation type="journal article" date="2017" name="Front. Genet.">
        <title>Draft sequencing of the heterozygous diploid genome of Satsuma (Citrus unshiu Marc.) using a hybrid assembly approach.</title>
        <authorList>
            <person name="Shimizu T."/>
            <person name="Tanizawa Y."/>
            <person name="Mochizuki T."/>
            <person name="Nagasaki H."/>
            <person name="Yoshioka T."/>
            <person name="Toyoda A."/>
            <person name="Fujiyama A."/>
            <person name="Kaminuma E."/>
            <person name="Nakamura Y."/>
        </authorList>
    </citation>
    <scope>NUCLEOTIDE SEQUENCE [LARGE SCALE GENOMIC DNA]</scope>
    <source>
        <strain evidence="2">cv. Miyagawa wase</strain>
    </source>
</reference>
<gene>
    <name evidence="1" type="ORF">CUMW_279140</name>
</gene>
<proteinExistence type="predicted"/>
<keyword evidence="2" id="KW-1185">Reference proteome</keyword>
<dbReference type="EMBL" id="BDQV01002110">
    <property type="protein sequence ID" value="GAY36128.1"/>
    <property type="molecule type" value="Genomic_DNA"/>
</dbReference>
<protein>
    <submittedName>
        <fullName evidence="1">Uncharacterized protein</fullName>
    </submittedName>
</protein>
<organism evidence="1 2">
    <name type="scientific">Citrus unshiu</name>
    <name type="common">Satsuma mandarin</name>
    <name type="synonym">Citrus nobilis var. unshiu</name>
    <dbReference type="NCBI Taxonomy" id="55188"/>
    <lineage>
        <taxon>Eukaryota</taxon>
        <taxon>Viridiplantae</taxon>
        <taxon>Streptophyta</taxon>
        <taxon>Embryophyta</taxon>
        <taxon>Tracheophyta</taxon>
        <taxon>Spermatophyta</taxon>
        <taxon>Magnoliopsida</taxon>
        <taxon>eudicotyledons</taxon>
        <taxon>Gunneridae</taxon>
        <taxon>Pentapetalae</taxon>
        <taxon>rosids</taxon>
        <taxon>malvids</taxon>
        <taxon>Sapindales</taxon>
        <taxon>Rutaceae</taxon>
        <taxon>Aurantioideae</taxon>
        <taxon>Citrus</taxon>
    </lineage>
</organism>
<dbReference type="AlphaFoldDB" id="A0A2H5N7C4"/>
<accession>A0A2H5N7C4</accession>
<evidence type="ECO:0000313" key="1">
    <source>
        <dbReference type="EMBL" id="GAY36128.1"/>
    </source>
</evidence>
<dbReference type="Proteomes" id="UP000236630">
    <property type="component" value="Unassembled WGS sequence"/>
</dbReference>
<evidence type="ECO:0000313" key="2">
    <source>
        <dbReference type="Proteomes" id="UP000236630"/>
    </source>
</evidence>
<dbReference type="EMBL" id="BDQV01002110">
    <property type="protein sequence ID" value="GAY36124.1"/>
    <property type="molecule type" value="Genomic_DNA"/>
</dbReference>
<comment type="caution">
    <text evidence="1">The sequence shown here is derived from an EMBL/GenBank/DDBJ whole genome shotgun (WGS) entry which is preliminary data.</text>
</comment>
<dbReference type="EMBL" id="BDQV01002110">
    <property type="protein sequence ID" value="GAY36126.1"/>
    <property type="molecule type" value="Genomic_DNA"/>
</dbReference>